<dbReference type="AlphaFoldDB" id="A0A8A4TRK7"/>
<sequence>MIPTHPRSVCVPWSFVLCIFMVFTTPRAAAQIDPIADSTPGTLITRKQNLVYRLFDDGAATAAAPRPLIVFLHGLGEKGTDNQRQVEAHIQPLIDHLGLDPDEHGYLVVPQSQNGWWQGESVGDLAQFLIQDERLHIDPERVYVTGLSAGGHGTYASIAESPETFAAGVPLSAPQNKPAAPGCAQRPMWLIHGDNDGKVGHGHSLGIKALIEQHGGTPRYTEVAGQGHGGWANVYRENPHYVGHFVGGDPNDPPTTGLYDWLYSQSLDASQRPAPLAPGESVSIDLGYFNNNQNPDNETLAPDDRGRTWANVVRFHAHAFDSRLAGSANGTPTALSLYFPEGFLGHFGSGTTGGVLVPDSAGFDGMFMGSRNGHDEALGLSAPMVIGGLTPGATYEIAIYGSANGTDGNRGRLNRYTIGNEWRDLDTADNTDREAIFEEVTADAAGKITVYVGVSPEGSARYAQVNALRIERLDGQPNRPMLREGRSMLVDFGAPSVVTPAVDDRNRHWNNVTDTHGAPQRPALENAVDDTGAATGVRIDITDPFEGRNGAGVNTSGPYPISAQRDTLWAGKHAGHDAGLASPAAIRIGGLEPGGEYLLRIFASRKGADGALDRLTRYEVDGQVRDFDVTDNTDTTVDFASVFADAQGSLDVHVSVSPLGTGRFCYLGGIQLTAIALD</sequence>
<dbReference type="PANTHER" id="PTHR43037">
    <property type="entry name" value="UNNAMED PRODUCT-RELATED"/>
    <property type="match status" value="1"/>
</dbReference>
<gene>
    <name evidence="4" type="ORF">J3U87_04510</name>
</gene>
<protein>
    <recommendedName>
        <fullName evidence="3">Peptidase S9 prolyl oligopeptidase catalytic domain-containing protein</fullName>
    </recommendedName>
</protein>
<dbReference type="KEGG" id="scor:J3U87_04510"/>
<reference evidence="4" key="1">
    <citation type="submission" date="2021-03" db="EMBL/GenBank/DDBJ databases">
        <title>Acanthopleuribacteraceae sp. M133.</title>
        <authorList>
            <person name="Wang G."/>
        </authorList>
    </citation>
    <scope>NUCLEOTIDE SEQUENCE</scope>
    <source>
        <strain evidence="4">M133</strain>
    </source>
</reference>
<feature type="domain" description="Peptidase S9 prolyl oligopeptidase catalytic" evidence="3">
    <location>
        <begin position="125"/>
        <end position="170"/>
    </location>
</feature>
<evidence type="ECO:0000256" key="2">
    <source>
        <dbReference type="SAM" id="SignalP"/>
    </source>
</evidence>
<dbReference type="Proteomes" id="UP000663929">
    <property type="component" value="Chromosome"/>
</dbReference>
<dbReference type="Gene3D" id="3.40.50.1820">
    <property type="entry name" value="alpha/beta hydrolase"/>
    <property type="match status" value="1"/>
</dbReference>
<evidence type="ECO:0000259" key="3">
    <source>
        <dbReference type="Pfam" id="PF00326"/>
    </source>
</evidence>
<proteinExistence type="predicted"/>
<dbReference type="RefSeq" id="WP_237381838.1">
    <property type="nucleotide sequence ID" value="NZ_CP071793.1"/>
</dbReference>
<accession>A0A8A4TRK7</accession>
<dbReference type="PANTHER" id="PTHR43037:SF1">
    <property type="entry name" value="BLL1128 PROTEIN"/>
    <property type="match status" value="1"/>
</dbReference>
<dbReference type="Pfam" id="PF00326">
    <property type="entry name" value="Peptidase_S9"/>
    <property type="match status" value="1"/>
</dbReference>
<keyword evidence="5" id="KW-1185">Reference proteome</keyword>
<dbReference type="InterPro" id="IPR050955">
    <property type="entry name" value="Plant_Biomass_Hydrol_Est"/>
</dbReference>
<feature type="chain" id="PRO_5035262150" description="Peptidase S9 prolyl oligopeptidase catalytic domain-containing protein" evidence="2">
    <location>
        <begin position="29"/>
        <end position="678"/>
    </location>
</feature>
<evidence type="ECO:0000313" key="5">
    <source>
        <dbReference type="Proteomes" id="UP000663929"/>
    </source>
</evidence>
<dbReference type="EMBL" id="CP071793">
    <property type="protein sequence ID" value="QTD51712.1"/>
    <property type="molecule type" value="Genomic_DNA"/>
</dbReference>
<dbReference type="SUPFAM" id="SSF53474">
    <property type="entry name" value="alpha/beta-Hydrolases"/>
    <property type="match status" value="1"/>
</dbReference>
<organism evidence="4 5">
    <name type="scientific">Sulfidibacter corallicola</name>
    <dbReference type="NCBI Taxonomy" id="2818388"/>
    <lineage>
        <taxon>Bacteria</taxon>
        <taxon>Pseudomonadati</taxon>
        <taxon>Acidobacteriota</taxon>
        <taxon>Holophagae</taxon>
        <taxon>Acanthopleuribacterales</taxon>
        <taxon>Acanthopleuribacteraceae</taxon>
        <taxon>Sulfidibacter</taxon>
    </lineage>
</organism>
<feature type="signal peptide" evidence="2">
    <location>
        <begin position="1"/>
        <end position="28"/>
    </location>
</feature>
<keyword evidence="1 2" id="KW-0732">Signal</keyword>
<evidence type="ECO:0000256" key="1">
    <source>
        <dbReference type="ARBA" id="ARBA00022729"/>
    </source>
</evidence>
<evidence type="ECO:0000313" key="4">
    <source>
        <dbReference type="EMBL" id="QTD51712.1"/>
    </source>
</evidence>
<dbReference type="InterPro" id="IPR029058">
    <property type="entry name" value="AB_hydrolase_fold"/>
</dbReference>
<name>A0A8A4TRK7_SULCO</name>
<dbReference type="InterPro" id="IPR001375">
    <property type="entry name" value="Peptidase_S9_cat"/>
</dbReference>